<keyword evidence="4 6" id="KW-1133">Transmembrane helix</keyword>
<feature type="transmembrane region" description="Helical" evidence="6">
    <location>
        <begin position="457"/>
        <end position="475"/>
    </location>
</feature>
<dbReference type="AlphaFoldDB" id="A0A210Q004"/>
<organism evidence="7 8">
    <name type="scientific">Mizuhopecten yessoensis</name>
    <name type="common">Japanese scallop</name>
    <name type="synonym">Patinopecten yessoensis</name>
    <dbReference type="NCBI Taxonomy" id="6573"/>
    <lineage>
        <taxon>Eukaryota</taxon>
        <taxon>Metazoa</taxon>
        <taxon>Spiralia</taxon>
        <taxon>Lophotrochozoa</taxon>
        <taxon>Mollusca</taxon>
        <taxon>Bivalvia</taxon>
        <taxon>Autobranchia</taxon>
        <taxon>Pteriomorphia</taxon>
        <taxon>Pectinida</taxon>
        <taxon>Pectinoidea</taxon>
        <taxon>Pectinidae</taxon>
        <taxon>Mizuhopecten</taxon>
    </lineage>
</organism>
<evidence type="ECO:0000256" key="5">
    <source>
        <dbReference type="ARBA" id="ARBA00023136"/>
    </source>
</evidence>
<feature type="transmembrane region" description="Helical" evidence="6">
    <location>
        <begin position="429"/>
        <end position="451"/>
    </location>
</feature>
<keyword evidence="5 6" id="KW-0472">Membrane</keyword>
<dbReference type="Pfam" id="PF00860">
    <property type="entry name" value="Xan_ur_permease"/>
    <property type="match status" value="1"/>
</dbReference>
<sequence length="611" mass="66595">MGEFKMDDLSATRNKGDTAEVITIPENGLLPEVEKITVEYADIPKRLLFNVSDRTPFHMAIFCAFQQVLIVLSGSLAVSSFVADAACADEFPDIKADLLSSTMFMSGLTTLLMVLIGFRLPVFQVSCADYVIPLMAIRSLNKDLCHISDSQINNFTISNGSYIPINETMNIVDLKRELAFSKLQEFQGCLILVGVIHCLVGLTGTVGFLLRFVGPITIVPTILLSGIFLSRATAKFSKAHWGISSVTAGTAILLSLYLGNKKMPCPAWSKARGFYWYWYPFHQVFSILIGILVGWGMSAIMTVTGALTNDPDNSQYMARIDARSGIITMATWFKMPYPNRFGPPTFNAGIFIAFLIATVTSILDSIGDYYACARVCNVPPPPRHAVNRGIAVEGFGSILSGLFGCGHATTTSGGNIGALGVTGVASRDVFWWVSLIYIVFGLVGKVSAVFITIPVPVLGGAMIIMFGMLNGIILSNLQVVSLSSTRNLAIIGTALLVGLMVPYWLEAFPDDLNTGSHYYDNILKTLLVSPNLCGGILACFLDNTVPGTLDERGITAWQNPSKGDNLFQYSEGLEVYNPIIPKTWMKSRVMKYIPFFPYESKQAVNINGHTE</sequence>
<dbReference type="Proteomes" id="UP000242188">
    <property type="component" value="Unassembled WGS sequence"/>
</dbReference>
<comment type="similarity">
    <text evidence="2">Belongs to the nucleobase:cation symporter-2 (NCS2) (TC 2.A.40) family.</text>
</comment>
<dbReference type="PANTHER" id="PTHR11119">
    <property type="entry name" value="XANTHINE-URACIL / VITAMIN C PERMEASE FAMILY MEMBER"/>
    <property type="match status" value="1"/>
</dbReference>
<feature type="transmembrane region" description="Helical" evidence="6">
    <location>
        <begin position="55"/>
        <end position="78"/>
    </location>
</feature>
<feature type="transmembrane region" description="Helical" evidence="6">
    <location>
        <begin position="487"/>
        <end position="505"/>
    </location>
</feature>
<feature type="transmembrane region" description="Helical" evidence="6">
    <location>
        <begin position="208"/>
        <end position="229"/>
    </location>
</feature>
<evidence type="ECO:0000313" key="8">
    <source>
        <dbReference type="Proteomes" id="UP000242188"/>
    </source>
</evidence>
<dbReference type="GO" id="GO:0022857">
    <property type="term" value="F:transmembrane transporter activity"/>
    <property type="evidence" value="ECO:0007669"/>
    <property type="project" value="InterPro"/>
</dbReference>
<dbReference type="OrthoDB" id="1641903at2759"/>
<comment type="caution">
    <text evidence="7">The sequence shown here is derived from an EMBL/GenBank/DDBJ whole genome shotgun (WGS) entry which is preliminary data.</text>
</comment>
<keyword evidence="3 6" id="KW-0812">Transmembrane</keyword>
<dbReference type="GO" id="GO:0016020">
    <property type="term" value="C:membrane"/>
    <property type="evidence" value="ECO:0007669"/>
    <property type="project" value="UniProtKB-SubCell"/>
</dbReference>
<name>A0A210Q004_MIZYE</name>
<protein>
    <submittedName>
        <fullName evidence="7">Solute carrier family 23 member 2</fullName>
    </submittedName>
</protein>
<dbReference type="EMBL" id="NEDP02005321">
    <property type="protein sequence ID" value="OWF42062.1"/>
    <property type="molecule type" value="Genomic_DNA"/>
</dbReference>
<dbReference type="STRING" id="6573.A0A210Q004"/>
<accession>A0A210Q004</accession>
<gene>
    <name evidence="7" type="ORF">KP79_PYT24392</name>
</gene>
<feature type="transmembrane region" description="Helical" evidence="6">
    <location>
        <begin position="98"/>
        <end position="118"/>
    </location>
</feature>
<reference evidence="7 8" key="1">
    <citation type="journal article" date="2017" name="Nat. Ecol. Evol.">
        <title>Scallop genome provides insights into evolution of bilaterian karyotype and development.</title>
        <authorList>
            <person name="Wang S."/>
            <person name="Zhang J."/>
            <person name="Jiao W."/>
            <person name="Li J."/>
            <person name="Xun X."/>
            <person name="Sun Y."/>
            <person name="Guo X."/>
            <person name="Huan P."/>
            <person name="Dong B."/>
            <person name="Zhang L."/>
            <person name="Hu X."/>
            <person name="Sun X."/>
            <person name="Wang J."/>
            <person name="Zhao C."/>
            <person name="Wang Y."/>
            <person name="Wang D."/>
            <person name="Huang X."/>
            <person name="Wang R."/>
            <person name="Lv J."/>
            <person name="Li Y."/>
            <person name="Zhang Z."/>
            <person name="Liu B."/>
            <person name="Lu W."/>
            <person name="Hui Y."/>
            <person name="Liang J."/>
            <person name="Zhou Z."/>
            <person name="Hou R."/>
            <person name="Li X."/>
            <person name="Liu Y."/>
            <person name="Li H."/>
            <person name="Ning X."/>
            <person name="Lin Y."/>
            <person name="Zhao L."/>
            <person name="Xing Q."/>
            <person name="Dou J."/>
            <person name="Li Y."/>
            <person name="Mao J."/>
            <person name="Guo H."/>
            <person name="Dou H."/>
            <person name="Li T."/>
            <person name="Mu C."/>
            <person name="Jiang W."/>
            <person name="Fu Q."/>
            <person name="Fu X."/>
            <person name="Miao Y."/>
            <person name="Liu J."/>
            <person name="Yu Q."/>
            <person name="Li R."/>
            <person name="Liao H."/>
            <person name="Li X."/>
            <person name="Kong Y."/>
            <person name="Jiang Z."/>
            <person name="Chourrout D."/>
            <person name="Li R."/>
            <person name="Bao Z."/>
        </authorList>
    </citation>
    <scope>NUCLEOTIDE SEQUENCE [LARGE SCALE GENOMIC DNA]</scope>
    <source>
        <strain evidence="7 8">PY_sf001</strain>
    </source>
</reference>
<evidence type="ECO:0000256" key="4">
    <source>
        <dbReference type="ARBA" id="ARBA00022989"/>
    </source>
</evidence>
<evidence type="ECO:0000256" key="3">
    <source>
        <dbReference type="ARBA" id="ARBA00022692"/>
    </source>
</evidence>
<evidence type="ECO:0000256" key="1">
    <source>
        <dbReference type="ARBA" id="ARBA00004141"/>
    </source>
</evidence>
<proteinExistence type="inferred from homology"/>
<feature type="transmembrane region" description="Helical" evidence="6">
    <location>
        <begin position="241"/>
        <end position="259"/>
    </location>
</feature>
<keyword evidence="8" id="KW-1185">Reference proteome</keyword>
<evidence type="ECO:0000313" key="7">
    <source>
        <dbReference type="EMBL" id="OWF42062.1"/>
    </source>
</evidence>
<evidence type="ECO:0000256" key="2">
    <source>
        <dbReference type="ARBA" id="ARBA00008821"/>
    </source>
</evidence>
<dbReference type="InterPro" id="IPR006043">
    <property type="entry name" value="NCS2"/>
</dbReference>
<comment type="subcellular location">
    <subcellularLocation>
        <location evidence="1">Membrane</location>
        <topology evidence="1">Multi-pass membrane protein</topology>
    </subcellularLocation>
</comment>
<evidence type="ECO:0000256" key="6">
    <source>
        <dbReference type="SAM" id="Phobius"/>
    </source>
</evidence>
<feature type="transmembrane region" description="Helical" evidence="6">
    <location>
        <begin position="279"/>
        <end position="304"/>
    </location>
</feature>
<feature type="transmembrane region" description="Helical" evidence="6">
    <location>
        <begin position="345"/>
        <end position="363"/>
    </location>
</feature>